<feature type="region of interest" description="Disordered" evidence="1">
    <location>
        <begin position="80"/>
        <end position="107"/>
    </location>
</feature>
<comment type="caution">
    <text evidence="2">The sequence shown here is derived from an EMBL/GenBank/DDBJ whole genome shotgun (WGS) entry which is preliminary data.</text>
</comment>
<accession>A0A9Q1KA17</accession>
<protein>
    <submittedName>
        <fullName evidence="2">Uncharacterized protein</fullName>
    </submittedName>
</protein>
<evidence type="ECO:0000313" key="3">
    <source>
        <dbReference type="Proteomes" id="UP001153076"/>
    </source>
</evidence>
<keyword evidence="3" id="KW-1185">Reference proteome</keyword>
<reference evidence="2" key="1">
    <citation type="submission" date="2022-04" db="EMBL/GenBank/DDBJ databases">
        <title>Carnegiea gigantea Genome sequencing and assembly v2.</title>
        <authorList>
            <person name="Copetti D."/>
            <person name="Sanderson M.J."/>
            <person name="Burquez A."/>
            <person name="Wojciechowski M.F."/>
        </authorList>
    </citation>
    <scope>NUCLEOTIDE SEQUENCE</scope>
    <source>
        <strain evidence="2">SGP5-SGP5p</strain>
        <tissue evidence="2">Aerial part</tissue>
    </source>
</reference>
<dbReference type="EMBL" id="JAKOGI010000211">
    <property type="protein sequence ID" value="KAJ8439684.1"/>
    <property type="molecule type" value="Genomic_DNA"/>
</dbReference>
<gene>
    <name evidence="2" type="ORF">Cgig2_022212</name>
</gene>
<evidence type="ECO:0000313" key="2">
    <source>
        <dbReference type="EMBL" id="KAJ8439684.1"/>
    </source>
</evidence>
<proteinExistence type="predicted"/>
<sequence length="154" mass="17296">MPNVASKDVEDKDIQVASKLKNGLIQDVSTPYKQALLSYPNDNNLKARRSANEAVEEDGEEIDSTLRSFGGPFELELQFHEKSERCKPSNRGKKSGSKNTKLNHESLTPTEIAKEALDFGKRFGISIIGNEAPVIRRIRRSLRKELENNRQSKG</sequence>
<evidence type="ECO:0000256" key="1">
    <source>
        <dbReference type="SAM" id="MobiDB-lite"/>
    </source>
</evidence>
<organism evidence="2 3">
    <name type="scientific">Carnegiea gigantea</name>
    <dbReference type="NCBI Taxonomy" id="171969"/>
    <lineage>
        <taxon>Eukaryota</taxon>
        <taxon>Viridiplantae</taxon>
        <taxon>Streptophyta</taxon>
        <taxon>Embryophyta</taxon>
        <taxon>Tracheophyta</taxon>
        <taxon>Spermatophyta</taxon>
        <taxon>Magnoliopsida</taxon>
        <taxon>eudicotyledons</taxon>
        <taxon>Gunneridae</taxon>
        <taxon>Pentapetalae</taxon>
        <taxon>Caryophyllales</taxon>
        <taxon>Cactineae</taxon>
        <taxon>Cactaceae</taxon>
        <taxon>Cactoideae</taxon>
        <taxon>Echinocereeae</taxon>
        <taxon>Carnegiea</taxon>
    </lineage>
</organism>
<dbReference type="AlphaFoldDB" id="A0A9Q1KA17"/>
<feature type="compositionally biased region" description="Polar residues" evidence="1">
    <location>
        <begin position="97"/>
        <end position="107"/>
    </location>
</feature>
<dbReference type="Proteomes" id="UP001153076">
    <property type="component" value="Unassembled WGS sequence"/>
</dbReference>
<name>A0A9Q1KA17_9CARY</name>